<gene>
    <name evidence="2" type="ORF">H105_06858</name>
</gene>
<evidence type="ECO:0000313" key="3">
    <source>
        <dbReference type="Proteomes" id="UP000023623"/>
    </source>
</evidence>
<dbReference type="HOGENOM" id="CLU_033922_0_0_1"/>
<feature type="region of interest" description="Disordered" evidence="1">
    <location>
        <begin position="297"/>
        <end position="351"/>
    </location>
</feature>
<dbReference type="Proteomes" id="UP000023623">
    <property type="component" value="Unassembled WGS sequence"/>
</dbReference>
<organism evidence="2 3">
    <name type="scientific">Trichophyton soudanense CBS 452.61</name>
    <dbReference type="NCBI Taxonomy" id="1215331"/>
    <lineage>
        <taxon>Eukaryota</taxon>
        <taxon>Fungi</taxon>
        <taxon>Dikarya</taxon>
        <taxon>Ascomycota</taxon>
        <taxon>Pezizomycotina</taxon>
        <taxon>Eurotiomycetes</taxon>
        <taxon>Eurotiomycetidae</taxon>
        <taxon>Onygenales</taxon>
        <taxon>Arthrodermataceae</taxon>
        <taxon>Trichophyton</taxon>
    </lineage>
</organism>
<accession>A0A022XJT6</accession>
<dbReference type="OrthoDB" id="5388486at2759"/>
<reference evidence="2 3" key="1">
    <citation type="submission" date="2014-02" db="EMBL/GenBank/DDBJ databases">
        <title>The Genome Sequence of Trichophyton rubrum (morphotype soudanense) CBS 452.61.</title>
        <authorList>
            <consortium name="The Broad Institute Genomics Platform"/>
            <person name="Cuomo C.A."/>
            <person name="White T.C."/>
            <person name="Graser Y."/>
            <person name="Martinez-Rossi N."/>
            <person name="Heitman J."/>
            <person name="Young S.K."/>
            <person name="Zeng Q."/>
            <person name="Gargeya S."/>
            <person name="Abouelleil A."/>
            <person name="Alvarado L."/>
            <person name="Chapman S.B."/>
            <person name="Gainer-Dewar J."/>
            <person name="Goldberg J."/>
            <person name="Griggs A."/>
            <person name="Gujja S."/>
            <person name="Hansen M."/>
            <person name="Howarth C."/>
            <person name="Imamovic A."/>
            <person name="Larimer J."/>
            <person name="Martinez D."/>
            <person name="Murphy C."/>
            <person name="Pearson M.D."/>
            <person name="Persinoti G."/>
            <person name="Poon T."/>
            <person name="Priest M."/>
            <person name="Roberts A.D."/>
            <person name="Saif S."/>
            <person name="Shea T.D."/>
            <person name="Sykes S.N."/>
            <person name="Wortman J."/>
            <person name="Nusbaum C."/>
            <person name="Birren B."/>
        </authorList>
    </citation>
    <scope>NUCLEOTIDE SEQUENCE [LARGE SCALE GENOMIC DNA]</scope>
    <source>
        <strain evidence="2 3">CBS 452.61</strain>
    </source>
</reference>
<name>A0A022XJT6_TRISD</name>
<evidence type="ECO:0000256" key="1">
    <source>
        <dbReference type="SAM" id="MobiDB-lite"/>
    </source>
</evidence>
<dbReference type="InterPro" id="IPR039970">
    <property type="entry name" value="TF_Grauzone"/>
</dbReference>
<proteinExistence type="predicted"/>
<evidence type="ECO:0008006" key="4">
    <source>
        <dbReference type="Google" id="ProtNLM"/>
    </source>
</evidence>
<dbReference type="AlphaFoldDB" id="A0A022XJT6"/>
<evidence type="ECO:0000313" key="2">
    <source>
        <dbReference type="EMBL" id="EZF70942.1"/>
    </source>
</evidence>
<sequence>MTSVAGTFTLALDPTTHFGFSEDGSHADYELALSPRSEDIRAMMGSNDFPYDLNTAGVMNQKQNMTKAQSLTGFEQCASAFPANPHGDAEIYNSPYHIETTIPWETDCMMYTSLPQRMVRYTSPLGSCGGDQSTSDSSMSEYSWNSPKLYPSVNDVFDSPITEKCQFLDGIDNALSRSLSGSQFGSECSVSPKDVQHYPDPVPTQSPTFEDLMLSNKPPRSIPAFMSQSFPLQNLDSRLGQDEIVFGDHLQTGNNEIVDPALGEVYLDRQNSLSEMTSAGFSGLTHKRVKYNEIKADSSVSIPSPPLSPSGSESGVRKNRAKPKQRQSPVSKRTTRRTPPKSSSFSIPRNRQSAADRIFTCVFAPYGCTSSFASKNEWKRHVLSQHLQLGFYRCDQCLNRPTL</sequence>
<protein>
    <recommendedName>
        <fullName evidence="4">C2H2-type domain-containing protein</fullName>
    </recommendedName>
</protein>
<feature type="compositionally biased region" description="Polar residues" evidence="1">
    <location>
        <begin position="340"/>
        <end position="351"/>
    </location>
</feature>
<dbReference type="EMBL" id="KK208904">
    <property type="protein sequence ID" value="EZF70942.1"/>
    <property type="molecule type" value="Genomic_DNA"/>
</dbReference>
<keyword evidence="3" id="KW-1185">Reference proteome</keyword>
<dbReference type="PANTHER" id="PTHR23225:SF2">
    <property type="entry name" value="AT09679P-RELATED"/>
    <property type="match status" value="1"/>
</dbReference>
<dbReference type="PANTHER" id="PTHR23225">
    <property type="entry name" value="ZINC FINGER PROTEIN"/>
    <property type="match status" value="1"/>
</dbReference>
<dbReference type="GO" id="GO:0003700">
    <property type="term" value="F:DNA-binding transcription factor activity"/>
    <property type="evidence" value="ECO:0007669"/>
    <property type="project" value="InterPro"/>
</dbReference>